<accession>A0A0A9FSI5</accession>
<proteinExistence type="predicted"/>
<sequence>MVPRFHKRETPIQFAVAVLRCANPIHGAAQTISA</sequence>
<protein>
    <submittedName>
        <fullName evidence="1">Uncharacterized protein</fullName>
    </submittedName>
</protein>
<organism evidence="1">
    <name type="scientific">Arundo donax</name>
    <name type="common">Giant reed</name>
    <name type="synonym">Donax arundinaceus</name>
    <dbReference type="NCBI Taxonomy" id="35708"/>
    <lineage>
        <taxon>Eukaryota</taxon>
        <taxon>Viridiplantae</taxon>
        <taxon>Streptophyta</taxon>
        <taxon>Embryophyta</taxon>
        <taxon>Tracheophyta</taxon>
        <taxon>Spermatophyta</taxon>
        <taxon>Magnoliopsida</taxon>
        <taxon>Liliopsida</taxon>
        <taxon>Poales</taxon>
        <taxon>Poaceae</taxon>
        <taxon>PACMAD clade</taxon>
        <taxon>Arundinoideae</taxon>
        <taxon>Arundineae</taxon>
        <taxon>Arundo</taxon>
    </lineage>
</organism>
<evidence type="ECO:0000313" key="1">
    <source>
        <dbReference type="EMBL" id="JAE11278.1"/>
    </source>
</evidence>
<name>A0A0A9FSI5_ARUDO</name>
<dbReference type="EMBL" id="GBRH01186618">
    <property type="protein sequence ID" value="JAE11278.1"/>
    <property type="molecule type" value="Transcribed_RNA"/>
</dbReference>
<reference evidence="1" key="2">
    <citation type="journal article" date="2015" name="Data Brief">
        <title>Shoot transcriptome of the giant reed, Arundo donax.</title>
        <authorList>
            <person name="Barrero R.A."/>
            <person name="Guerrero F.D."/>
            <person name="Moolhuijzen P."/>
            <person name="Goolsby J.A."/>
            <person name="Tidwell J."/>
            <person name="Bellgard S.E."/>
            <person name="Bellgard M.I."/>
        </authorList>
    </citation>
    <scope>NUCLEOTIDE SEQUENCE</scope>
    <source>
        <tissue evidence="1">Shoot tissue taken approximately 20 cm above the soil surface</tissue>
    </source>
</reference>
<reference evidence="1" key="1">
    <citation type="submission" date="2014-09" db="EMBL/GenBank/DDBJ databases">
        <authorList>
            <person name="Magalhaes I.L.F."/>
            <person name="Oliveira U."/>
            <person name="Santos F.R."/>
            <person name="Vidigal T.H.D.A."/>
            <person name="Brescovit A.D."/>
            <person name="Santos A.J."/>
        </authorList>
    </citation>
    <scope>NUCLEOTIDE SEQUENCE</scope>
    <source>
        <tissue evidence="1">Shoot tissue taken approximately 20 cm above the soil surface</tissue>
    </source>
</reference>
<dbReference type="AlphaFoldDB" id="A0A0A9FSI5"/>